<dbReference type="InterPro" id="IPR052895">
    <property type="entry name" value="HetReg/Transcr_Mod"/>
</dbReference>
<evidence type="ECO:0000313" key="3">
    <source>
        <dbReference type="Proteomes" id="UP000184304"/>
    </source>
</evidence>
<accession>A0A1L9ND51</accession>
<dbReference type="OrthoDB" id="4850726at2759"/>
<name>A0A1L9ND51_ASPTC</name>
<reference evidence="3" key="1">
    <citation type="journal article" date="2017" name="Genome Biol.">
        <title>Comparative genomics reveals high biological diversity and specific adaptations in the industrially and medically important fungal genus Aspergillus.</title>
        <authorList>
            <person name="de Vries R.P."/>
            <person name="Riley R."/>
            <person name="Wiebenga A."/>
            <person name="Aguilar-Osorio G."/>
            <person name="Amillis S."/>
            <person name="Uchima C.A."/>
            <person name="Anderluh G."/>
            <person name="Asadollahi M."/>
            <person name="Askin M."/>
            <person name="Barry K."/>
            <person name="Battaglia E."/>
            <person name="Bayram O."/>
            <person name="Benocci T."/>
            <person name="Braus-Stromeyer S.A."/>
            <person name="Caldana C."/>
            <person name="Canovas D."/>
            <person name="Cerqueira G.C."/>
            <person name="Chen F."/>
            <person name="Chen W."/>
            <person name="Choi C."/>
            <person name="Clum A."/>
            <person name="Dos Santos R.A."/>
            <person name="Damasio A.R."/>
            <person name="Diallinas G."/>
            <person name="Emri T."/>
            <person name="Fekete E."/>
            <person name="Flipphi M."/>
            <person name="Freyberg S."/>
            <person name="Gallo A."/>
            <person name="Gournas C."/>
            <person name="Habgood R."/>
            <person name="Hainaut M."/>
            <person name="Harispe M.L."/>
            <person name="Henrissat B."/>
            <person name="Hilden K.S."/>
            <person name="Hope R."/>
            <person name="Hossain A."/>
            <person name="Karabika E."/>
            <person name="Karaffa L."/>
            <person name="Karanyi Z."/>
            <person name="Krasevec N."/>
            <person name="Kuo A."/>
            <person name="Kusch H."/>
            <person name="LaButti K."/>
            <person name="Lagendijk E.L."/>
            <person name="Lapidus A."/>
            <person name="Levasseur A."/>
            <person name="Lindquist E."/>
            <person name="Lipzen A."/>
            <person name="Logrieco A.F."/>
            <person name="MacCabe A."/>
            <person name="Maekelae M.R."/>
            <person name="Malavazi I."/>
            <person name="Melin P."/>
            <person name="Meyer V."/>
            <person name="Mielnichuk N."/>
            <person name="Miskei M."/>
            <person name="Molnar A.P."/>
            <person name="Mule G."/>
            <person name="Ngan C.Y."/>
            <person name="Orejas M."/>
            <person name="Orosz E."/>
            <person name="Ouedraogo J.P."/>
            <person name="Overkamp K.M."/>
            <person name="Park H.-S."/>
            <person name="Perrone G."/>
            <person name="Piumi F."/>
            <person name="Punt P.J."/>
            <person name="Ram A.F."/>
            <person name="Ramon A."/>
            <person name="Rauscher S."/>
            <person name="Record E."/>
            <person name="Riano-Pachon D.M."/>
            <person name="Robert V."/>
            <person name="Roehrig J."/>
            <person name="Ruller R."/>
            <person name="Salamov A."/>
            <person name="Salih N.S."/>
            <person name="Samson R.A."/>
            <person name="Sandor E."/>
            <person name="Sanguinetti M."/>
            <person name="Schuetze T."/>
            <person name="Sepcic K."/>
            <person name="Shelest E."/>
            <person name="Sherlock G."/>
            <person name="Sophianopoulou V."/>
            <person name="Squina F.M."/>
            <person name="Sun H."/>
            <person name="Susca A."/>
            <person name="Todd R.B."/>
            <person name="Tsang A."/>
            <person name="Unkles S.E."/>
            <person name="van de Wiele N."/>
            <person name="van Rossen-Uffink D."/>
            <person name="Oliveira J.V."/>
            <person name="Vesth T.C."/>
            <person name="Visser J."/>
            <person name="Yu J.-H."/>
            <person name="Zhou M."/>
            <person name="Andersen M.R."/>
            <person name="Archer D.B."/>
            <person name="Baker S.E."/>
            <person name="Benoit I."/>
            <person name="Brakhage A.A."/>
            <person name="Braus G.H."/>
            <person name="Fischer R."/>
            <person name="Frisvad J.C."/>
            <person name="Goldman G.H."/>
            <person name="Houbraken J."/>
            <person name="Oakley B."/>
            <person name="Pocsi I."/>
            <person name="Scazzocchio C."/>
            <person name="Seiboth B."/>
            <person name="vanKuyk P.A."/>
            <person name="Wortman J."/>
            <person name="Dyer P.S."/>
            <person name="Grigoriev I.V."/>
        </authorList>
    </citation>
    <scope>NUCLEOTIDE SEQUENCE [LARGE SCALE GENOMIC DNA]</scope>
    <source>
        <strain evidence="3">CBS 134.48</strain>
    </source>
</reference>
<dbReference type="AlphaFoldDB" id="A0A1L9ND51"/>
<dbReference type="VEuPathDB" id="FungiDB:ASPTUDRAFT_522479"/>
<organism evidence="2 3">
    <name type="scientific">Aspergillus tubingensis (strain CBS 134.48)</name>
    <dbReference type="NCBI Taxonomy" id="767770"/>
    <lineage>
        <taxon>Eukaryota</taxon>
        <taxon>Fungi</taxon>
        <taxon>Dikarya</taxon>
        <taxon>Ascomycota</taxon>
        <taxon>Pezizomycotina</taxon>
        <taxon>Eurotiomycetes</taxon>
        <taxon>Eurotiomycetidae</taxon>
        <taxon>Eurotiales</taxon>
        <taxon>Aspergillaceae</taxon>
        <taxon>Aspergillus</taxon>
        <taxon>Aspergillus subgen. Circumdati</taxon>
    </lineage>
</organism>
<dbReference type="InterPro" id="IPR010730">
    <property type="entry name" value="HET"/>
</dbReference>
<feature type="domain" description="Heterokaryon incompatibility" evidence="1">
    <location>
        <begin position="45"/>
        <end position="184"/>
    </location>
</feature>
<dbReference type="STRING" id="767770.A0A1L9ND51"/>
<evidence type="ECO:0000259" key="1">
    <source>
        <dbReference type="Pfam" id="PF06985"/>
    </source>
</evidence>
<proteinExistence type="predicted"/>
<evidence type="ECO:0000313" key="2">
    <source>
        <dbReference type="EMBL" id="OJI87217.1"/>
    </source>
</evidence>
<dbReference type="Proteomes" id="UP000184304">
    <property type="component" value="Unassembled WGS sequence"/>
</dbReference>
<dbReference type="PANTHER" id="PTHR24148:SF64">
    <property type="entry name" value="HETEROKARYON INCOMPATIBILITY DOMAIN-CONTAINING PROTEIN"/>
    <property type="match status" value="1"/>
</dbReference>
<dbReference type="OMA" id="HETTSFV"/>
<gene>
    <name evidence="2" type="ORF">ASPTUDRAFT_522479</name>
</gene>
<dbReference type="PANTHER" id="PTHR24148">
    <property type="entry name" value="ANKYRIN REPEAT DOMAIN-CONTAINING PROTEIN 39 HOMOLOG-RELATED"/>
    <property type="match status" value="1"/>
</dbReference>
<dbReference type="Pfam" id="PF06985">
    <property type="entry name" value="HET"/>
    <property type="match status" value="1"/>
</dbReference>
<dbReference type="EMBL" id="KV878187">
    <property type="protein sequence ID" value="OJI87217.1"/>
    <property type="molecule type" value="Genomic_DNA"/>
</dbReference>
<sequence>MPLSYNKLDPSAKQIRLLTIFPDENDEKPVRASLHTVSLDDACNFEALSYVWGDTSVTVDISVDDCIVGVTPNLHAFLRGLRQPNAERTVWVDYVCINQNDISERNSQVALMYHIYSTARSVVAWLGDLGPEALELIEWYHANQDGLYIESTGLDHLEAIAVLCLSANTLCAAQYWHRLWTFQEWHLSRNVVVCMHEKTTFTIGNTFKQLHQEIIAARIIVMARTWGASSKANTLETEDVYDAIRLLLEMQQDLDSLLNDIPRDILRLNPDTPRPSGLGDLLLLTVDRHCSNQLDNVYALYGLSPAARETYPPDYRKTISQVNHETTSFVLGHEANMGIFDGFDFCFNTFSKEDSLPSWVVDFATADPQHRARMQQSFPRLLNFNKTPWKPIQGHAPTITDNMQTLKLWCQKLGVASSPYLFESAALDCVEEVQVIAETATAPNTILKATYNYTDCSNYFTLDSFSDIMRSPVSDEHEQFRDATRGSLPALCLCFEKLTGQRLFAMATATGRSIGFTDCEIEEGDNLVIPCGIAQVFVIRPLPNELLVDGEKVQCFKVIGRAYVEGISNREETDSDPLCFEIEKTLPTQFCLR</sequence>
<protein>
    <recommendedName>
        <fullName evidence="1">Heterokaryon incompatibility domain-containing protein</fullName>
    </recommendedName>
</protein>
<keyword evidence="3" id="KW-1185">Reference proteome</keyword>